<dbReference type="Gene3D" id="3.40.50.80">
    <property type="entry name" value="Nucleotide-binding domain of ferredoxin-NADP reductase (FNR) module"/>
    <property type="match status" value="1"/>
</dbReference>
<dbReference type="Gene3D" id="2.40.30.10">
    <property type="entry name" value="Translation factors"/>
    <property type="match status" value="1"/>
</dbReference>
<sequence length="321" mass="35943">MNCIDAGGAYCPCHLAETLDCVLCSQLSGKEFCQCKDWCGVCIYDQYISNGNKAKNLRKTYTCTVFKKSLPDKNLCLLTLKAPENLTRELIYPGSFIFLRNIENANYYDVPISIMEANIDKSTLKIAIKLNGTKTKNLFKLGEENQVLVRGPFSNGIMGLSNVYGAKNGTSLIIARGIGIAPSIPVIKKLYSNNNKIISIVDTQFDGNFSKKYFDDYSSDIVNCTTMKGENLTDKFKTILQDLLTTEDINIIHCGGPDILIYKVLQFVDKSINFSCCNNSKMNCGEGICSSCTKHYKNDVVKRLCKVQMDPRDLFKDRNFI</sequence>
<dbReference type="InterPro" id="IPR017938">
    <property type="entry name" value="Riboflavin_synthase-like_b-brl"/>
</dbReference>
<organism evidence="1 2">
    <name type="scientific">Clostridium moutaii</name>
    <dbReference type="NCBI Taxonomy" id="3240932"/>
    <lineage>
        <taxon>Bacteria</taxon>
        <taxon>Bacillati</taxon>
        <taxon>Bacillota</taxon>
        <taxon>Clostridia</taxon>
        <taxon>Eubacteriales</taxon>
        <taxon>Clostridiaceae</taxon>
        <taxon>Clostridium</taxon>
    </lineage>
</organism>
<dbReference type="NCBIfam" id="NF004470">
    <property type="entry name" value="PRK05802.1"/>
    <property type="match status" value="1"/>
</dbReference>
<dbReference type="InterPro" id="IPR050353">
    <property type="entry name" value="PyrK_electron_transfer"/>
</dbReference>
<evidence type="ECO:0000313" key="1">
    <source>
        <dbReference type="EMBL" id="MEY8001059.1"/>
    </source>
</evidence>
<gene>
    <name evidence="1" type="ORF">AB8U03_12820</name>
</gene>
<dbReference type="PANTHER" id="PTHR43513:SF3">
    <property type="entry name" value="DIHYDROOROTATE DEHYDROGENASE B (NAD(+)), ELECTRON TRANSFER SUBUNIT-RELATED"/>
    <property type="match status" value="1"/>
</dbReference>
<accession>A0ABV4BQK7</accession>
<dbReference type="PANTHER" id="PTHR43513">
    <property type="entry name" value="DIHYDROOROTATE DEHYDROGENASE B (NAD(+)), ELECTRON TRANSFER SUBUNIT"/>
    <property type="match status" value="1"/>
</dbReference>
<proteinExistence type="predicted"/>
<dbReference type="InterPro" id="IPR039261">
    <property type="entry name" value="FNR_nucleotide-bd"/>
</dbReference>
<dbReference type="RefSeq" id="WP_369704957.1">
    <property type="nucleotide sequence ID" value="NZ_JBGEWD010000013.1"/>
</dbReference>
<keyword evidence="2" id="KW-1185">Reference proteome</keyword>
<reference evidence="1 2" key="1">
    <citation type="submission" date="2024-08" db="EMBL/GenBank/DDBJ databases">
        <title>Clostridium lapicellarii sp. nov., and Clostridium renhuaiense sp. nov., two species isolated from the mud in a fermentation cellar used for producing sauce-flavour Chinese liquors.</title>
        <authorList>
            <person name="Yang F."/>
            <person name="Wang H."/>
            <person name="Chen L.Q."/>
            <person name="Zhou N."/>
            <person name="Lu J.J."/>
            <person name="Pu X.X."/>
            <person name="Wan B."/>
            <person name="Wang L."/>
            <person name="Liu S.J."/>
        </authorList>
    </citation>
    <scope>NUCLEOTIDE SEQUENCE [LARGE SCALE GENOMIC DNA]</scope>
    <source>
        <strain evidence="1 2">MT-5</strain>
    </source>
</reference>
<dbReference type="SUPFAM" id="SSF63380">
    <property type="entry name" value="Riboflavin synthase domain-like"/>
    <property type="match status" value="1"/>
</dbReference>
<comment type="caution">
    <text evidence="1">The sequence shown here is derived from an EMBL/GenBank/DDBJ whole genome shotgun (WGS) entry which is preliminary data.</text>
</comment>
<dbReference type="SUPFAM" id="SSF52343">
    <property type="entry name" value="Ferredoxin reductase-like, C-terminal NADP-linked domain"/>
    <property type="match status" value="1"/>
</dbReference>
<dbReference type="Proteomes" id="UP001564657">
    <property type="component" value="Unassembled WGS sequence"/>
</dbReference>
<protein>
    <submittedName>
        <fullName evidence="1">Sulfide/dihydroorotate dehydrogenase-like FAD/NAD-binding protein</fullName>
    </submittedName>
</protein>
<dbReference type="CDD" id="cd06192">
    <property type="entry name" value="DHOD_e_trans_like"/>
    <property type="match status" value="1"/>
</dbReference>
<evidence type="ECO:0000313" key="2">
    <source>
        <dbReference type="Proteomes" id="UP001564657"/>
    </source>
</evidence>
<name>A0ABV4BQK7_9CLOT</name>
<dbReference type="EMBL" id="JBGEWD010000013">
    <property type="protein sequence ID" value="MEY8001059.1"/>
    <property type="molecule type" value="Genomic_DNA"/>
</dbReference>